<feature type="compositionally biased region" description="Basic and acidic residues" evidence="1">
    <location>
        <begin position="292"/>
        <end position="302"/>
    </location>
</feature>
<comment type="caution">
    <text evidence="3">The sequence shown here is derived from an EMBL/GenBank/DDBJ whole genome shotgun (WGS) entry which is preliminary data.</text>
</comment>
<evidence type="ECO:0000313" key="3">
    <source>
        <dbReference type="EMBL" id="MFD0795226.1"/>
    </source>
</evidence>
<dbReference type="RefSeq" id="WP_377117420.1">
    <property type="nucleotide sequence ID" value="NZ_JBHTHZ010000014.1"/>
</dbReference>
<dbReference type="SUPFAM" id="SSF53098">
    <property type="entry name" value="Ribonuclease H-like"/>
    <property type="match status" value="1"/>
</dbReference>
<dbReference type="Pfam" id="PF00665">
    <property type="entry name" value="rve"/>
    <property type="match status" value="1"/>
</dbReference>
<evidence type="ECO:0000259" key="2">
    <source>
        <dbReference type="PROSITE" id="PS50994"/>
    </source>
</evidence>
<dbReference type="NCBIfam" id="NF033516">
    <property type="entry name" value="transpos_IS3"/>
    <property type="match status" value="1"/>
</dbReference>
<name>A0ABW3AXK0_9SPHI</name>
<dbReference type="InterPro" id="IPR012337">
    <property type="entry name" value="RNaseH-like_sf"/>
</dbReference>
<feature type="region of interest" description="Disordered" evidence="1">
    <location>
        <begin position="273"/>
        <end position="302"/>
    </location>
</feature>
<dbReference type="InterPro" id="IPR048020">
    <property type="entry name" value="Transpos_IS3"/>
</dbReference>
<dbReference type="PROSITE" id="PS50994">
    <property type="entry name" value="INTEGRASE"/>
    <property type="match status" value="1"/>
</dbReference>
<gene>
    <name evidence="3" type="ORF">ACFQZX_16510</name>
</gene>
<organism evidence="3 4">
    <name type="scientific">Mucilaginibacter litoreus</name>
    <dbReference type="NCBI Taxonomy" id="1048221"/>
    <lineage>
        <taxon>Bacteria</taxon>
        <taxon>Pseudomonadati</taxon>
        <taxon>Bacteroidota</taxon>
        <taxon>Sphingobacteriia</taxon>
        <taxon>Sphingobacteriales</taxon>
        <taxon>Sphingobacteriaceae</taxon>
        <taxon>Mucilaginibacter</taxon>
    </lineage>
</organism>
<evidence type="ECO:0000256" key="1">
    <source>
        <dbReference type="SAM" id="MobiDB-lite"/>
    </source>
</evidence>
<dbReference type="PANTHER" id="PTHR46889">
    <property type="entry name" value="TRANSPOSASE INSF FOR INSERTION SEQUENCE IS3B-RELATED"/>
    <property type="match status" value="1"/>
</dbReference>
<dbReference type="Gene3D" id="3.30.420.10">
    <property type="entry name" value="Ribonuclease H-like superfamily/Ribonuclease H"/>
    <property type="match status" value="1"/>
</dbReference>
<proteinExistence type="predicted"/>
<dbReference type="InterPro" id="IPR001584">
    <property type="entry name" value="Integrase_cat-core"/>
</dbReference>
<accession>A0ABW3AXK0</accession>
<dbReference type="EMBL" id="JBHTHZ010000014">
    <property type="protein sequence ID" value="MFD0795226.1"/>
    <property type="molecule type" value="Genomic_DNA"/>
</dbReference>
<keyword evidence="4" id="KW-1185">Reference proteome</keyword>
<feature type="domain" description="Integrase catalytic" evidence="2">
    <location>
        <begin position="118"/>
        <end position="280"/>
    </location>
</feature>
<dbReference type="Proteomes" id="UP001597010">
    <property type="component" value="Unassembled WGS sequence"/>
</dbReference>
<reference evidence="4" key="1">
    <citation type="journal article" date="2019" name="Int. J. Syst. Evol. Microbiol.">
        <title>The Global Catalogue of Microorganisms (GCM) 10K type strain sequencing project: providing services to taxonomists for standard genome sequencing and annotation.</title>
        <authorList>
            <consortium name="The Broad Institute Genomics Platform"/>
            <consortium name="The Broad Institute Genome Sequencing Center for Infectious Disease"/>
            <person name="Wu L."/>
            <person name="Ma J."/>
        </authorList>
    </citation>
    <scope>NUCLEOTIDE SEQUENCE [LARGE SCALE GENOMIC DNA]</scope>
    <source>
        <strain evidence="4">CCUG 61484</strain>
    </source>
</reference>
<evidence type="ECO:0000313" key="4">
    <source>
        <dbReference type="Proteomes" id="UP001597010"/>
    </source>
</evidence>
<sequence length="302" mass="34696">MEQRNPRSRRHLCKLLGYSRQACYKQIKTEERSRMESGLLLAEVARIREVQPRAGGRKLLHMLQSYIREHKLKIGMDAFFELLREHDLLVSGRKRRVPRTTVSSHPYYKYANLVKGLTPVAPNQLWVSDITYIRLREGFAYLSLVTDAYSRKIVGFELSDRPSAKGCLTALKMALADNPSRDGQLIHHSDRGVQYCSGAYTGLLQGHRIAISMTQSGDPRENALAERVNGILKGELLQKRYKHHRQARPLIRAAIRIYNDDRPHSSINLLTPTSAHQGKGELKRLWKSRYKRDKEKEATADK</sequence>
<dbReference type="PANTHER" id="PTHR46889:SF5">
    <property type="entry name" value="INTEGRASE PROTEIN"/>
    <property type="match status" value="1"/>
</dbReference>
<dbReference type="InterPro" id="IPR036397">
    <property type="entry name" value="RNaseH_sf"/>
</dbReference>
<dbReference type="InterPro" id="IPR050900">
    <property type="entry name" value="Transposase_IS3/IS150/IS904"/>
</dbReference>
<protein>
    <submittedName>
        <fullName evidence="3">IS3 family transposase</fullName>
    </submittedName>
</protein>